<evidence type="ECO:0000256" key="1">
    <source>
        <dbReference type="SAM" id="MobiDB-lite"/>
    </source>
</evidence>
<organism evidence="2 3">
    <name type="scientific">Nocardia salmonicida</name>
    <dbReference type="NCBI Taxonomy" id="53431"/>
    <lineage>
        <taxon>Bacteria</taxon>
        <taxon>Bacillati</taxon>
        <taxon>Actinomycetota</taxon>
        <taxon>Actinomycetes</taxon>
        <taxon>Mycobacteriales</taxon>
        <taxon>Nocardiaceae</taxon>
        <taxon>Nocardia</taxon>
    </lineage>
</organism>
<evidence type="ECO:0000313" key="3">
    <source>
        <dbReference type="Proteomes" id="UP001621418"/>
    </source>
</evidence>
<keyword evidence="3" id="KW-1185">Reference proteome</keyword>
<dbReference type="Proteomes" id="UP001621418">
    <property type="component" value="Chromosome"/>
</dbReference>
<protein>
    <submittedName>
        <fullName evidence="2">Uncharacterized protein</fullName>
    </submittedName>
</protein>
<accession>A0ABZ1N2W0</accession>
<name>A0ABZ1N2W0_9NOCA</name>
<evidence type="ECO:0000313" key="2">
    <source>
        <dbReference type="EMBL" id="WTY34296.1"/>
    </source>
</evidence>
<sequence>MNEPTQQEMFDGEAGDNKVFPVGSGAIGVPEIYPRRGIDDANQEVTWY</sequence>
<dbReference type="EMBL" id="CP109527">
    <property type="protein sequence ID" value="WTY34296.1"/>
    <property type="molecule type" value="Genomic_DNA"/>
</dbReference>
<proteinExistence type="predicted"/>
<dbReference type="RefSeq" id="WP_357363065.1">
    <property type="nucleotide sequence ID" value="NZ_CP109527.1"/>
</dbReference>
<gene>
    <name evidence="2" type="ORF">OG308_23630</name>
</gene>
<feature type="region of interest" description="Disordered" evidence="1">
    <location>
        <begin position="1"/>
        <end position="21"/>
    </location>
</feature>
<reference evidence="2 3" key="1">
    <citation type="submission" date="2022-10" db="EMBL/GenBank/DDBJ databases">
        <title>The complete genomes of actinobacterial strains from the NBC collection.</title>
        <authorList>
            <person name="Joergensen T.S."/>
            <person name="Alvarez Arevalo M."/>
            <person name="Sterndorff E.B."/>
            <person name="Faurdal D."/>
            <person name="Vuksanovic O."/>
            <person name="Mourched A.-S."/>
            <person name="Charusanti P."/>
            <person name="Shaw S."/>
            <person name="Blin K."/>
            <person name="Weber T."/>
        </authorList>
    </citation>
    <scope>NUCLEOTIDE SEQUENCE [LARGE SCALE GENOMIC DNA]</scope>
    <source>
        <strain evidence="2 3">NBC_01413</strain>
    </source>
</reference>